<dbReference type="HOGENOM" id="CLU_012624_0_0_1"/>
<dbReference type="AlphaFoldDB" id="C5M7L8"/>
<dbReference type="GO" id="GO:0006402">
    <property type="term" value="P:mRNA catabolic process"/>
    <property type="evidence" value="ECO:0007669"/>
    <property type="project" value="TreeGrafter"/>
</dbReference>
<dbReference type="SMART" id="SM00955">
    <property type="entry name" value="RNB"/>
    <property type="match status" value="1"/>
</dbReference>
<dbReference type="InterPro" id="IPR050180">
    <property type="entry name" value="RNR_Ribonuclease"/>
</dbReference>
<dbReference type="Pfam" id="PF00773">
    <property type="entry name" value="RNB"/>
    <property type="match status" value="1"/>
</dbReference>
<dbReference type="SUPFAM" id="SSF50249">
    <property type="entry name" value="Nucleic acid-binding proteins"/>
    <property type="match status" value="1"/>
</dbReference>
<protein>
    <recommendedName>
        <fullName evidence="1">RNB domain-containing protein</fullName>
    </recommendedName>
</protein>
<dbReference type="GeneID" id="8300113"/>
<evidence type="ECO:0000259" key="1">
    <source>
        <dbReference type="SMART" id="SM00955"/>
    </source>
</evidence>
<accession>C5M7L8</accession>
<gene>
    <name evidence="2" type="ORF">CTRG_01850</name>
</gene>
<dbReference type="Proteomes" id="UP000002037">
    <property type="component" value="Unassembled WGS sequence"/>
</dbReference>
<feature type="domain" description="RNB" evidence="1">
    <location>
        <begin position="273"/>
        <end position="636"/>
    </location>
</feature>
<name>C5M7L8_CANTT</name>
<proteinExistence type="predicted"/>
<dbReference type="EMBL" id="GG692396">
    <property type="protein sequence ID" value="EER34988.1"/>
    <property type="molecule type" value="Genomic_DNA"/>
</dbReference>
<dbReference type="GO" id="GO:0000932">
    <property type="term" value="C:P-body"/>
    <property type="evidence" value="ECO:0007669"/>
    <property type="project" value="TreeGrafter"/>
</dbReference>
<dbReference type="GO" id="GO:0003723">
    <property type="term" value="F:RNA binding"/>
    <property type="evidence" value="ECO:0007669"/>
    <property type="project" value="InterPro"/>
</dbReference>
<dbReference type="GO" id="GO:0000175">
    <property type="term" value="F:3'-5'-RNA exonuclease activity"/>
    <property type="evidence" value="ECO:0007669"/>
    <property type="project" value="TreeGrafter"/>
</dbReference>
<dbReference type="InterPro" id="IPR012340">
    <property type="entry name" value="NA-bd_OB-fold"/>
</dbReference>
<keyword evidence="3" id="KW-1185">Reference proteome</keyword>
<dbReference type="OrthoDB" id="2285229at2759"/>
<dbReference type="RefSeq" id="XP_002547543.1">
    <property type="nucleotide sequence ID" value="XM_002547497.1"/>
</dbReference>
<sequence>MNLLLEELHTELQYDDHGQLNAPRTISIFEILYRLKYVGPDNKTDSNLGKSLNNVKDYENMEYPITDVLALLALLKVQSKLWKIIPAKSSFTPTKVRISSVAQISEEDRLSKFLASNKGMDEIVKSFKFSLTGKQISKKNMKQFKDIVALMKEYINDRFKDDNAMSTQVNSVIRKLDKLLIELKIPIDELYKNEYSSGRAYDLLTKLNNGTNFNPLLWSKETGISNKSPSVDVYSKQKVYEYFDSRDDCEEDKLLKISMEANFYSTDPLKDVREDMKDTAIYCIDSPNAHEIDDGISIEEDGDEYAVSIHVAEPTSFIKPDSTISSIAFEKASTTYMPDEAFPMLPKVISDMAGLGIPDKDTRTFVVQYRIEKQLLDEFINKKLELANYTPSEELLQKIEKQINAKNKIFFATTRNYRQGFTYDKVNEVLATKELREQYKLTGETKDSDFNNLIKLEHISSLLMSIRRSKHAFIHANSNSQVYVEKSDTSYTESSFERTDENKLIIELANSSDAIIMSQSSITGVSTLLVSENMIIANYLTAKFASDNNIKILYRYLDPNFNEELVKEYNDIMKEQDSTGTDQLVQMYSFFTRGAITDKPRKHFLMGLSMYSNITSPLRRYIDLVNQWKIQDYFLDRVTVADESIPGIVSYLNGQNEVIRNNQERATSFWQGLFLRTYRDKLNEGGVDKPIDFKLRLVTSPKKGASVSVYMPDFKGIKAHVEVSPELLKDVESEKLKVGGILDSNRLRMKQVDFLENEVIFEYK</sequence>
<evidence type="ECO:0000313" key="3">
    <source>
        <dbReference type="Proteomes" id="UP000002037"/>
    </source>
</evidence>
<dbReference type="eggNOG" id="KOG2102">
    <property type="taxonomic scope" value="Eukaryota"/>
</dbReference>
<dbReference type="KEGG" id="ctp:CTRG_01850"/>
<dbReference type="STRING" id="294747.C5M7L8"/>
<dbReference type="InterPro" id="IPR001900">
    <property type="entry name" value="RNase_II/R"/>
</dbReference>
<evidence type="ECO:0000313" key="2">
    <source>
        <dbReference type="EMBL" id="EER34988.1"/>
    </source>
</evidence>
<reference evidence="2 3" key="1">
    <citation type="journal article" date="2009" name="Nature">
        <title>Evolution of pathogenicity and sexual reproduction in eight Candida genomes.</title>
        <authorList>
            <person name="Butler G."/>
            <person name="Rasmussen M.D."/>
            <person name="Lin M.F."/>
            <person name="Santos M.A."/>
            <person name="Sakthikumar S."/>
            <person name="Munro C.A."/>
            <person name="Rheinbay E."/>
            <person name="Grabherr M."/>
            <person name="Forche A."/>
            <person name="Reedy J.L."/>
            <person name="Agrafioti I."/>
            <person name="Arnaud M.B."/>
            <person name="Bates S."/>
            <person name="Brown A.J."/>
            <person name="Brunke S."/>
            <person name="Costanzo M.C."/>
            <person name="Fitzpatrick D.A."/>
            <person name="de Groot P.W."/>
            <person name="Harris D."/>
            <person name="Hoyer L.L."/>
            <person name="Hube B."/>
            <person name="Klis F.M."/>
            <person name="Kodira C."/>
            <person name="Lennard N."/>
            <person name="Logue M.E."/>
            <person name="Martin R."/>
            <person name="Neiman A.M."/>
            <person name="Nikolaou E."/>
            <person name="Quail M.A."/>
            <person name="Quinn J."/>
            <person name="Santos M.C."/>
            <person name="Schmitzberger F.F."/>
            <person name="Sherlock G."/>
            <person name="Shah P."/>
            <person name="Silverstein K.A."/>
            <person name="Skrzypek M.S."/>
            <person name="Soll D."/>
            <person name="Staggs R."/>
            <person name="Stansfield I."/>
            <person name="Stumpf M.P."/>
            <person name="Sudbery P.E."/>
            <person name="Srikantha T."/>
            <person name="Zeng Q."/>
            <person name="Berman J."/>
            <person name="Berriman M."/>
            <person name="Heitman J."/>
            <person name="Gow N.A."/>
            <person name="Lorenz M.C."/>
            <person name="Birren B.W."/>
            <person name="Kellis M."/>
            <person name="Cuomo C.A."/>
        </authorList>
    </citation>
    <scope>NUCLEOTIDE SEQUENCE [LARGE SCALE GENOMIC DNA]</scope>
    <source>
        <strain evidence="3">ATCC MYA-3404 / T1</strain>
    </source>
</reference>
<dbReference type="PANTHER" id="PTHR23355:SF9">
    <property type="entry name" value="DIS3-LIKE EXONUCLEASE 2"/>
    <property type="match status" value="1"/>
</dbReference>
<dbReference type="VEuPathDB" id="FungiDB:CTRG_01850"/>
<dbReference type="PANTHER" id="PTHR23355">
    <property type="entry name" value="RIBONUCLEASE"/>
    <property type="match status" value="1"/>
</dbReference>
<organism evidence="2 3">
    <name type="scientific">Candida tropicalis (strain ATCC MYA-3404 / T1)</name>
    <name type="common">Yeast</name>
    <dbReference type="NCBI Taxonomy" id="294747"/>
    <lineage>
        <taxon>Eukaryota</taxon>
        <taxon>Fungi</taxon>
        <taxon>Dikarya</taxon>
        <taxon>Ascomycota</taxon>
        <taxon>Saccharomycotina</taxon>
        <taxon>Pichiomycetes</taxon>
        <taxon>Debaryomycetaceae</taxon>
        <taxon>Candida/Lodderomyces clade</taxon>
        <taxon>Candida</taxon>
    </lineage>
</organism>